<feature type="coiled-coil region" evidence="9">
    <location>
        <begin position="460"/>
        <end position="543"/>
    </location>
</feature>
<comment type="function">
    <text evidence="7">Essential role in endosome membrane invagination and formation of multivesicular bodies, MVBs. Required during gastrulation and appears to regulate early embryonic signaling pathways. Inhibits tyrosine kinase receptor signaling by promoting degradation of the tyrosine-phosphorylated, active receptor, potentially by sorting activated receptors into MVBs. The MVBs are then trafficked to the lysosome where their contents are degraded.</text>
</comment>
<evidence type="ECO:0000256" key="9">
    <source>
        <dbReference type="SAM" id="Coils"/>
    </source>
</evidence>
<dbReference type="GO" id="GO:0048471">
    <property type="term" value="C:perinuclear region of cytoplasm"/>
    <property type="evidence" value="ECO:0007669"/>
    <property type="project" value="UniProtKB-SubCell"/>
</dbReference>
<dbReference type="SUPFAM" id="SSF48464">
    <property type="entry name" value="ENTH/VHS domain"/>
    <property type="match status" value="1"/>
</dbReference>
<dbReference type="GO" id="GO:0043130">
    <property type="term" value="F:ubiquitin binding"/>
    <property type="evidence" value="ECO:0007669"/>
    <property type="project" value="InterPro"/>
</dbReference>
<dbReference type="GO" id="GO:0032456">
    <property type="term" value="P:endocytic recycling"/>
    <property type="evidence" value="ECO:0007669"/>
    <property type="project" value="TreeGrafter"/>
</dbReference>
<keyword evidence="14" id="KW-1185">Reference proteome</keyword>
<dbReference type="Pfam" id="PF01363">
    <property type="entry name" value="FYVE"/>
    <property type="match status" value="1"/>
</dbReference>
<dbReference type="InterPro" id="IPR008942">
    <property type="entry name" value="ENTH_VHS"/>
</dbReference>
<dbReference type="PROSITE" id="PS50330">
    <property type="entry name" value="UIM"/>
    <property type="match status" value="1"/>
</dbReference>
<evidence type="ECO:0000256" key="3">
    <source>
        <dbReference type="ARBA" id="ARBA00022553"/>
    </source>
</evidence>
<evidence type="ECO:0000256" key="2">
    <source>
        <dbReference type="ARBA" id="ARBA00022490"/>
    </source>
</evidence>
<dbReference type="PANTHER" id="PTHR46275:SF1">
    <property type="entry name" value="HEPATOCYTE GROWTH FACTOR-REGULATED TYROSINE KINASE SUBSTRATE"/>
    <property type="match status" value="1"/>
</dbReference>
<dbReference type="InterPro" id="IPR011011">
    <property type="entry name" value="Znf_FYVE_PHD"/>
</dbReference>
<keyword evidence="6" id="KW-0862">Zinc</keyword>
<feature type="domain" description="VHS" evidence="12">
    <location>
        <begin position="18"/>
        <end position="146"/>
    </location>
</feature>
<dbReference type="Gene3D" id="3.30.40.10">
    <property type="entry name" value="Zinc/RING finger domain, C3HC4 (zinc finger)"/>
    <property type="match status" value="1"/>
</dbReference>
<dbReference type="GO" id="GO:0008270">
    <property type="term" value="F:zinc ion binding"/>
    <property type="evidence" value="ECO:0007669"/>
    <property type="project" value="UniProtKB-KW"/>
</dbReference>
<feature type="domain" description="FYVE-type" evidence="11">
    <location>
        <begin position="163"/>
        <end position="223"/>
    </location>
</feature>
<keyword evidence="9" id="KW-0175">Coiled coil</keyword>
<dbReference type="InterPro" id="IPR002014">
    <property type="entry name" value="VHS_dom"/>
</dbReference>
<dbReference type="CDD" id="cd21387">
    <property type="entry name" value="GAT_Hrs"/>
    <property type="match status" value="1"/>
</dbReference>
<keyword evidence="3" id="KW-0597">Phosphoprotein</keyword>
<reference evidence="13 14" key="1">
    <citation type="submission" date="2020-02" db="EMBL/GenBank/DDBJ databases">
        <authorList>
            <person name="Ferguson B K."/>
        </authorList>
    </citation>
    <scope>NUCLEOTIDE SEQUENCE [LARGE SCALE GENOMIC DNA]</scope>
</reference>
<feature type="compositionally biased region" description="Polar residues" evidence="10">
    <location>
        <begin position="685"/>
        <end position="698"/>
    </location>
</feature>
<dbReference type="Proteomes" id="UP000479190">
    <property type="component" value="Unassembled WGS sequence"/>
</dbReference>
<dbReference type="PIRSF" id="PIRSF036956">
    <property type="entry name" value="Hrs_Vps27"/>
    <property type="match status" value="1"/>
</dbReference>
<dbReference type="AlphaFoldDB" id="A0A6H5IXF2"/>
<dbReference type="SMART" id="SM00064">
    <property type="entry name" value="FYVE"/>
    <property type="match status" value="1"/>
</dbReference>
<keyword evidence="4" id="KW-0479">Metal-binding</keyword>
<evidence type="ECO:0000259" key="12">
    <source>
        <dbReference type="PROSITE" id="PS50179"/>
    </source>
</evidence>
<feature type="region of interest" description="Disordered" evidence="10">
    <location>
        <begin position="243"/>
        <end position="262"/>
    </location>
</feature>
<dbReference type="PROSITE" id="PS50178">
    <property type="entry name" value="ZF_FYVE"/>
    <property type="match status" value="1"/>
</dbReference>
<feature type="region of interest" description="Disordered" evidence="10">
    <location>
        <begin position="742"/>
        <end position="867"/>
    </location>
</feature>
<evidence type="ECO:0000313" key="13">
    <source>
        <dbReference type="EMBL" id="CAB0041497.1"/>
    </source>
</evidence>
<keyword evidence="5 8" id="KW-0863">Zinc-finger</keyword>
<evidence type="ECO:0000256" key="10">
    <source>
        <dbReference type="SAM" id="MobiDB-lite"/>
    </source>
</evidence>
<dbReference type="InterPro" id="IPR024641">
    <property type="entry name" value="HRS_helical"/>
</dbReference>
<dbReference type="Gene3D" id="1.20.5.1940">
    <property type="match status" value="1"/>
</dbReference>
<feature type="region of interest" description="Disordered" evidence="10">
    <location>
        <begin position="616"/>
        <end position="647"/>
    </location>
</feature>
<proteinExistence type="predicted"/>
<dbReference type="GO" id="GO:0035091">
    <property type="term" value="F:phosphatidylinositol binding"/>
    <property type="evidence" value="ECO:0007669"/>
    <property type="project" value="InterPro"/>
</dbReference>
<evidence type="ECO:0000256" key="5">
    <source>
        <dbReference type="ARBA" id="ARBA00022771"/>
    </source>
</evidence>
<feature type="compositionally biased region" description="Low complexity" evidence="10">
    <location>
        <begin position="750"/>
        <end position="846"/>
    </location>
</feature>
<dbReference type="InterPro" id="IPR013083">
    <property type="entry name" value="Znf_RING/FYVE/PHD"/>
</dbReference>
<evidence type="ECO:0000256" key="8">
    <source>
        <dbReference type="PROSITE-ProRule" id="PRU00091"/>
    </source>
</evidence>
<dbReference type="OrthoDB" id="957735at2759"/>
<dbReference type="PROSITE" id="PS50179">
    <property type="entry name" value="VHS"/>
    <property type="match status" value="1"/>
</dbReference>
<feature type="region of interest" description="Disordered" evidence="10">
    <location>
        <begin position="678"/>
        <end position="698"/>
    </location>
</feature>
<dbReference type="Gene3D" id="1.25.40.90">
    <property type="match status" value="1"/>
</dbReference>
<dbReference type="GO" id="GO:0005938">
    <property type="term" value="C:cell cortex"/>
    <property type="evidence" value="ECO:0007669"/>
    <property type="project" value="UniProtKB-SubCell"/>
</dbReference>
<evidence type="ECO:0000313" key="14">
    <source>
        <dbReference type="Proteomes" id="UP000479190"/>
    </source>
</evidence>
<dbReference type="PANTHER" id="PTHR46275">
    <property type="entry name" value="HEPATOCYTE GROWTH FACTOR-REGULATED TYROSINE KINASE SUBSTRATE"/>
    <property type="match status" value="1"/>
</dbReference>
<dbReference type="GO" id="GO:0005769">
    <property type="term" value="C:early endosome"/>
    <property type="evidence" value="ECO:0007669"/>
    <property type="project" value="TreeGrafter"/>
</dbReference>
<dbReference type="InterPro" id="IPR017073">
    <property type="entry name" value="HGS/VPS27"/>
</dbReference>
<dbReference type="GO" id="GO:0031623">
    <property type="term" value="P:receptor internalization"/>
    <property type="evidence" value="ECO:0007669"/>
    <property type="project" value="TreeGrafter"/>
</dbReference>
<sequence length="867" mass="98523">MPILSSYNSNFTKLLEKATSNLNLEPEWPKIMSICDMIRQGDVPPKVALAAINKKITNDNPHTASFGLLVLESCIKNCGSIMHDEVCTKQYMEQLKDIAKKTQQEPVRNKILELIQAWANAFRDTPKYRAVQDTMRIMKAEGFEFPALQESDAMFVADNAPEWVDGETCHRCRTAFSTFVRKHHCRACGQVFCHQCSAKTSTIPKYGIEKEVRVCNTCYDLVNKPVVAIKREESDLPAEYLTSSLAQQQQVPPRKTDEELREEEELQIALALSQSEAEHKEQEKKRVTSAIISNSASSYSAAAFSNSTFSNVQYSPPPSPGPSPSKIQDDEDVDPELAKYLNRQYWEQRQSALEEQNSRLNVTSPSAPNMGSPMPAKIIPVKQQHQQNGEVDPEMKNFVENLKSQVEIFVNRMKSDSSRGRSIANDSSVQTLFMNITALHSKLLRYIQDQEDKRVHFEGLQDKLTQIKDARAALDALREEHRIAVLREQQEAERKKQVLMAQKLQVMRKSKQEHLQMLREEALNRIQEQEREMKLRAEQQKQQYMMSGGYQLGGYVDMPGGPGSPVRQMPYPMQEPTYGTITQTGGQPIYSYPMAATGPTDPYLMNATAGYMMKQHPQQTMPDPAAYNNQTLGAEGLPLSGQESLGKVTVSGPVSHQISNGRMEGGPQHAQAAAQLPQAVPQMQGAQQSPIGQTHSKMTSLQQLEEMTQRIQPQTRHSLMTSHLMGQPQAEAMHLQMMQQLHAEQQAMKQQPVPQPIQQQQLFQPQQSLQQQQLQQPMQQQQPQQQQQQQQQPPLQQQQPMQQQPMQQQQQQQPPLQQQQPMQQPMQQQPMQQQQQPMQQQPLQQPVDTRKEPEKKEPEIAELISFD</sequence>
<protein>
    <recommendedName>
        <fullName evidence="1 7">Hepatocyte growth factor-regulated tyrosine kinase substrate</fullName>
    </recommendedName>
</protein>
<dbReference type="Pfam" id="PF00790">
    <property type="entry name" value="VHS"/>
    <property type="match status" value="1"/>
</dbReference>
<gene>
    <name evidence="13" type="ORF">TBRA_LOCUS13165</name>
</gene>
<comment type="subcellular location">
    <subcellularLocation>
        <location evidence="7">Cytoplasm</location>
        <location evidence="7">Cell cortex</location>
    </subcellularLocation>
    <subcellularLocation>
        <location evidence="7">Cytoplasm</location>
        <location evidence="7">Perinuclear region</location>
    </subcellularLocation>
</comment>
<evidence type="ECO:0000259" key="11">
    <source>
        <dbReference type="PROSITE" id="PS50178"/>
    </source>
</evidence>
<evidence type="ECO:0000256" key="7">
    <source>
        <dbReference type="PIRNR" id="PIRNR036956"/>
    </source>
</evidence>
<dbReference type="SUPFAM" id="SSF57903">
    <property type="entry name" value="FYVE/PHD zinc finger"/>
    <property type="match status" value="1"/>
</dbReference>
<dbReference type="CDD" id="cd03569">
    <property type="entry name" value="VHS_Hrs"/>
    <property type="match status" value="1"/>
</dbReference>
<organism evidence="13 14">
    <name type="scientific">Trichogramma brassicae</name>
    <dbReference type="NCBI Taxonomy" id="86971"/>
    <lineage>
        <taxon>Eukaryota</taxon>
        <taxon>Metazoa</taxon>
        <taxon>Ecdysozoa</taxon>
        <taxon>Arthropoda</taxon>
        <taxon>Hexapoda</taxon>
        <taxon>Insecta</taxon>
        <taxon>Pterygota</taxon>
        <taxon>Neoptera</taxon>
        <taxon>Endopterygota</taxon>
        <taxon>Hymenoptera</taxon>
        <taxon>Apocrita</taxon>
        <taxon>Proctotrupomorpha</taxon>
        <taxon>Chalcidoidea</taxon>
        <taxon>Trichogrammatidae</taxon>
        <taxon>Trichogramma</taxon>
    </lineage>
</organism>
<dbReference type="CDD" id="cd15720">
    <property type="entry name" value="FYVE_Hrs"/>
    <property type="match status" value="1"/>
</dbReference>
<evidence type="ECO:0000256" key="1">
    <source>
        <dbReference type="ARBA" id="ARBA00015450"/>
    </source>
</evidence>
<dbReference type="InterPro" id="IPR017455">
    <property type="entry name" value="Znf_FYVE-rel"/>
</dbReference>
<dbReference type="EMBL" id="CADCXV010001116">
    <property type="protein sequence ID" value="CAB0041497.1"/>
    <property type="molecule type" value="Genomic_DNA"/>
</dbReference>
<dbReference type="SMART" id="SM00288">
    <property type="entry name" value="VHS"/>
    <property type="match status" value="1"/>
</dbReference>
<feature type="compositionally biased region" description="Basic and acidic residues" evidence="10">
    <location>
        <begin position="848"/>
        <end position="859"/>
    </location>
</feature>
<feature type="compositionally biased region" description="Polar residues" evidence="10">
    <location>
        <begin position="616"/>
        <end position="632"/>
    </location>
</feature>
<dbReference type="InterPro" id="IPR003903">
    <property type="entry name" value="UIM_dom"/>
</dbReference>
<evidence type="ECO:0000256" key="4">
    <source>
        <dbReference type="ARBA" id="ARBA00022723"/>
    </source>
</evidence>
<evidence type="ECO:0000256" key="6">
    <source>
        <dbReference type="ARBA" id="ARBA00022833"/>
    </source>
</evidence>
<name>A0A6H5IXF2_9HYME</name>
<dbReference type="InterPro" id="IPR000306">
    <property type="entry name" value="Znf_FYVE"/>
</dbReference>
<accession>A0A6H5IXF2</accession>
<feature type="region of interest" description="Disordered" evidence="10">
    <location>
        <begin position="311"/>
        <end position="330"/>
    </location>
</feature>
<keyword evidence="2" id="KW-0963">Cytoplasm</keyword>
<dbReference type="Pfam" id="PF12210">
    <property type="entry name" value="Hrs_helical"/>
    <property type="match status" value="1"/>
</dbReference>